<accession>A0A7W5D275</accession>
<reference evidence="2 3" key="1">
    <citation type="submission" date="2020-08" db="EMBL/GenBank/DDBJ databases">
        <title>Sequencing the genomes of 1000 actinobacteria strains.</title>
        <authorList>
            <person name="Klenk H.-P."/>
        </authorList>
    </citation>
    <scope>NUCLEOTIDE SEQUENCE [LARGE SCALE GENOMIC DNA]</scope>
    <source>
        <strain evidence="2 3">DSM 22242</strain>
    </source>
</reference>
<keyword evidence="2" id="KW-0645">Protease</keyword>
<protein>
    <submittedName>
        <fullName evidence="2">Putative Zn-dependent protease with MMP-like domain</fullName>
    </submittedName>
</protein>
<dbReference type="GO" id="GO:0006508">
    <property type="term" value="P:proteolysis"/>
    <property type="evidence" value="ECO:0007669"/>
    <property type="project" value="UniProtKB-KW"/>
</dbReference>
<gene>
    <name evidence="2" type="ORF">FHR31_001146</name>
</gene>
<evidence type="ECO:0000256" key="1">
    <source>
        <dbReference type="SAM" id="MobiDB-lite"/>
    </source>
</evidence>
<dbReference type="InterPro" id="IPR010428">
    <property type="entry name" value="Zincin_1"/>
</dbReference>
<evidence type="ECO:0000313" key="2">
    <source>
        <dbReference type="EMBL" id="MBB3171328.1"/>
    </source>
</evidence>
<dbReference type="SUPFAM" id="SSF55486">
    <property type="entry name" value="Metalloproteases ('zincins'), catalytic domain"/>
    <property type="match status" value="2"/>
</dbReference>
<dbReference type="AlphaFoldDB" id="A0A7W5D275"/>
<dbReference type="CDD" id="cd12952">
    <property type="entry name" value="MMP_ACEL2062"/>
    <property type="match status" value="1"/>
</dbReference>
<dbReference type="InterPro" id="IPR038555">
    <property type="entry name" value="Zincin_1_sf"/>
</dbReference>
<feature type="compositionally biased region" description="Gly residues" evidence="1">
    <location>
        <begin position="51"/>
        <end position="60"/>
    </location>
</feature>
<organism evidence="2 3">
    <name type="scientific">Parvibacter caecicola</name>
    <dbReference type="NCBI Taxonomy" id="747645"/>
    <lineage>
        <taxon>Bacteria</taxon>
        <taxon>Bacillati</taxon>
        <taxon>Actinomycetota</taxon>
        <taxon>Coriobacteriia</taxon>
        <taxon>Coriobacteriales</taxon>
        <taxon>Coriobacteriaceae</taxon>
        <taxon>Parvibacter</taxon>
    </lineage>
</organism>
<dbReference type="EMBL" id="JACHYA010000003">
    <property type="protein sequence ID" value="MBB3171328.1"/>
    <property type="molecule type" value="Genomic_DNA"/>
</dbReference>
<dbReference type="Proteomes" id="UP000530850">
    <property type="component" value="Unassembled WGS sequence"/>
</dbReference>
<feature type="compositionally biased region" description="Low complexity" evidence="1">
    <location>
        <begin position="61"/>
        <end position="71"/>
    </location>
</feature>
<dbReference type="RefSeq" id="WP_214647037.1">
    <property type="nucleotide sequence ID" value="NZ_CANSOV010000002.1"/>
</dbReference>
<comment type="caution">
    <text evidence="2">The sequence shown here is derived from an EMBL/GenBank/DDBJ whole genome shotgun (WGS) entry which is preliminary data.</text>
</comment>
<evidence type="ECO:0000313" key="3">
    <source>
        <dbReference type="Proteomes" id="UP000530850"/>
    </source>
</evidence>
<dbReference type="GeneID" id="93356201"/>
<keyword evidence="2" id="KW-0378">Hydrolase</keyword>
<sequence length="176" mass="19156">MDKLTGAEFEAVIEEALDVIPDKFLEALQNIVVVWEEEPNAYHLGEDFEGSGDGPGGAGMPEGCNGEESAWGEGGGEEGWSDEAEPLAAADGDWDDEPWGTWCDNELLGLFDGLSLEESCGGQFDDLPNVITIFKGPHERCFSTREEMVEEVGKTVIHELGHYFGLDDDALYAMGY</sequence>
<feature type="region of interest" description="Disordered" evidence="1">
    <location>
        <begin position="44"/>
        <end position="82"/>
    </location>
</feature>
<name>A0A7W5D275_9ACTN</name>
<dbReference type="Gene3D" id="3.30.2010.20">
    <property type="match status" value="1"/>
</dbReference>
<dbReference type="GO" id="GO:0008233">
    <property type="term" value="F:peptidase activity"/>
    <property type="evidence" value="ECO:0007669"/>
    <property type="project" value="UniProtKB-KW"/>
</dbReference>
<dbReference type="Pfam" id="PF06262">
    <property type="entry name" value="Zincin_1"/>
    <property type="match status" value="1"/>
</dbReference>
<proteinExistence type="predicted"/>